<accession>A0A7H1DYR1</accession>
<organism evidence="4 5">
    <name type="scientific">Chryseobacterium manosquense</name>
    <dbReference type="NCBI Taxonomy" id="2754694"/>
    <lineage>
        <taxon>Bacteria</taxon>
        <taxon>Pseudomonadati</taxon>
        <taxon>Bacteroidota</taxon>
        <taxon>Flavobacteriia</taxon>
        <taxon>Flavobacteriales</taxon>
        <taxon>Weeksellaceae</taxon>
        <taxon>Chryseobacterium group</taxon>
        <taxon>Chryseobacterium</taxon>
    </lineage>
</organism>
<dbReference type="GO" id="GO:0016853">
    <property type="term" value="F:isomerase activity"/>
    <property type="evidence" value="ECO:0007669"/>
    <property type="project" value="InterPro"/>
</dbReference>
<dbReference type="GO" id="GO:0030246">
    <property type="term" value="F:carbohydrate binding"/>
    <property type="evidence" value="ECO:0007669"/>
    <property type="project" value="InterPro"/>
</dbReference>
<dbReference type="InterPro" id="IPR037481">
    <property type="entry name" value="LacX"/>
</dbReference>
<evidence type="ECO:0000313" key="4">
    <source>
        <dbReference type="EMBL" id="QNS42119.1"/>
    </source>
</evidence>
<evidence type="ECO:0000256" key="3">
    <source>
        <dbReference type="ARBA" id="ARBA00022837"/>
    </source>
</evidence>
<gene>
    <name evidence="4" type="ORF">H0S70_03840</name>
</gene>
<evidence type="ECO:0000256" key="1">
    <source>
        <dbReference type="ARBA" id="ARBA00001913"/>
    </source>
</evidence>
<dbReference type="RefSeq" id="WP_188321765.1">
    <property type="nucleotide sequence ID" value="NZ_CP060203.1"/>
</dbReference>
<dbReference type="SUPFAM" id="SSF74650">
    <property type="entry name" value="Galactose mutarotase-like"/>
    <property type="match status" value="1"/>
</dbReference>
<name>A0A7H1DYR1_9FLAO</name>
<dbReference type="PANTHER" id="PTHR11122:SF13">
    <property type="entry name" value="GLUCOSE-6-PHOSPHATE 1-EPIMERASE"/>
    <property type="match status" value="1"/>
</dbReference>
<dbReference type="Gene3D" id="2.70.98.10">
    <property type="match status" value="1"/>
</dbReference>
<comment type="subunit">
    <text evidence="2">Monomer.</text>
</comment>
<dbReference type="KEGG" id="cmaq:H0S70_03840"/>
<dbReference type="GO" id="GO:0005975">
    <property type="term" value="P:carbohydrate metabolic process"/>
    <property type="evidence" value="ECO:0007669"/>
    <property type="project" value="InterPro"/>
</dbReference>
<dbReference type="PANTHER" id="PTHR11122">
    <property type="entry name" value="APOSPORY-ASSOCIATED PROTEIN C-RELATED"/>
    <property type="match status" value="1"/>
</dbReference>
<keyword evidence="3" id="KW-0106">Calcium</keyword>
<dbReference type="Proteomes" id="UP000516438">
    <property type="component" value="Chromosome"/>
</dbReference>
<comment type="cofactor">
    <cofactor evidence="1">
        <name>Ca(2+)</name>
        <dbReference type="ChEBI" id="CHEBI:29108"/>
    </cofactor>
</comment>
<dbReference type="CDD" id="cd09024">
    <property type="entry name" value="Aldose_epim_lacX"/>
    <property type="match status" value="1"/>
</dbReference>
<reference evidence="4 5" key="1">
    <citation type="submission" date="2020-07" db="EMBL/GenBank/DDBJ databases">
        <title>Complete genome and description of Chryseobacterium manosquense strain Marseille-Q2069 sp. nov.</title>
        <authorList>
            <person name="Boxberger M."/>
        </authorList>
    </citation>
    <scope>NUCLEOTIDE SEQUENCE [LARGE SCALE GENOMIC DNA]</scope>
    <source>
        <strain evidence="4 5">Marseille-Q2069</strain>
    </source>
</reference>
<sequence>MENIIIKNEFLKAEISPKGAELVSVYKGQENFLWEINRDFWDKTSPVLFPIIGGLKDNSYEFDGQKYSLPRHGFARECEFEITEKTEDSAIFTLKYSKETLEVYPFEFTLSIKYYILESKLFIQYIVTNTSSINMYYSIGAHPAFSIVGSFVDYSLEFDRADNLTTYKLSNNLFSGDTNEIVLEDNVLPLNYSLFEQDAIVLKNATTSHLTLLKNKVPKFKVSFPDFPFLGIWTKKKAPFICIEPWLGLADIHHTSGKLEEKEGILSLAPGSTQSHQWNVEFY</sequence>
<proteinExistence type="predicted"/>
<dbReference type="InterPro" id="IPR014718">
    <property type="entry name" value="GH-type_carb-bd"/>
</dbReference>
<dbReference type="AlphaFoldDB" id="A0A7H1DYR1"/>
<dbReference type="Pfam" id="PF01263">
    <property type="entry name" value="Aldose_epim"/>
    <property type="match status" value="1"/>
</dbReference>
<dbReference type="InterPro" id="IPR008183">
    <property type="entry name" value="Aldose_1/G6P_1-epimerase"/>
</dbReference>
<dbReference type="InterPro" id="IPR011013">
    <property type="entry name" value="Gal_mutarotase_sf_dom"/>
</dbReference>
<evidence type="ECO:0000256" key="2">
    <source>
        <dbReference type="ARBA" id="ARBA00011245"/>
    </source>
</evidence>
<keyword evidence="5" id="KW-1185">Reference proteome</keyword>
<dbReference type="EMBL" id="CP060203">
    <property type="protein sequence ID" value="QNS42119.1"/>
    <property type="molecule type" value="Genomic_DNA"/>
</dbReference>
<evidence type="ECO:0000313" key="5">
    <source>
        <dbReference type="Proteomes" id="UP000516438"/>
    </source>
</evidence>
<protein>
    <submittedName>
        <fullName evidence="4">Aldose 1-epimerase family protein</fullName>
    </submittedName>
</protein>